<evidence type="ECO:0000313" key="2">
    <source>
        <dbReference type="EMBL" id="CAG8771892.1"/>
    </source>
</evidence>
<feature type="non-terminal residue" evidence="2">
    <location>
        <position position="196"/>
    </location>
</feature>
<dbReference type="EMBL" id="CAJVPZ010047035">
    <property type="protein sequence ID" value="CAG8771892.1"/>
    <property type="molecule type" value="Genomic_DNA"/>
</dbReference>
<proteinExistence type="predicted"/>
<keyword evidence="3" id="KW-1185">Reference proteome</keyword>
<accession>A0A9N9NYG3</accession>
<reference evidence="2" key="1">
    <citation type="submission" date="2021-06" db="EMBL/GenBank/DDBJ databases">
        <authorList>
            <person name="Kallberg Y."/>
            <person name="Tangrot J."/>
            <person name="Rosling A."/>
        </authorList>
    </citation>
    <scope>NUCLEOTIDE SEQUENCE</scope>
    <source>
        <strain evidence="2">IN212</strain>
    </source>
</reference>
<dbReference type="AlphaFoldDB" id="A0A9N9NYG3"/>
<dbReference type="Pfam" id="PF01936">
    <property type="entry name" value="NYN"/>
    <property type="match status" value="1"/>
</dbReference>
<dbReference type="OrthoDB" id="2311180at2759"/>
<name>A0A9N9NYG3_9GLOM</name>
<comment type="caution">
    <text evidence="2">The sequence shown here is derived from an EMBL/GenBank/DDBJ whole genome shotgun (WGS) entry which is preliminary data.</text>
</comment>
<protein>
    <submittedName>
        <fullName evidence="2">9179_t:CDS:1</fullName>
    </submittedName>
</protein>
<gene>
    <name evidence="2" type="ORF">RFULGI_LOCUS15117</name>
</gene>
<evidence type="ECO:0000313" key="3">
    <source>
        <dbReference type="Proteomes" id="UP000789396"/>
    </source>
</evidence>
<dbReference type="InterPro" id="IPR021139">
    <property type="entry name" value="NYN"/>
</dbReference>
<dbReference type="GO" id="GO:0004540">
    <property type="term" value="F:RNA nuclease activity"/>
    <property type="evidence" value="ECO:0007669"/>
    <property type="project" value="InterPro"/>
</dbReference>
<evidence type="ECO:0000259" key="1">
    <source>
        <dbReference type="Pfam" id="PF01936"/>
    </source>
</evidence>
<feature type="domain" description="NYN" evidence="1">
    <location>
        <begin position="49"/>
        <end position="147"/>
    </location>
</feature>
<sequence>MASTEKVYIFIDNSNNWIQGKFAVGKLERLGLGSHINKRDSYYFDHLRIEYGCLIEKIQGKRILGDKPFIVGSRPPINDSMWKRFEEQGCEIKVFDRNVENREKKVDQALSRAAYKKIHFKEPAILALVAGDGDYHPMIEEALEYGMSRELKSDAFYMPLDDCYKYIAYGDGLCSVDEVLTLEVTGDSLINWTDKM</sequence>
<dbReference type="Proteomes" id="UP000789396">
    <property type="component" value="Unassembled WGS sequence"/>
</dbReference>
<organism evidence="2 3">
    <name type="scientific">Racocetra fulgida</name>
    <dbReference type="NCBI Taxonomy" id="60492"/>
    <lineage>
        <taxon>Eukaryota</taxon>
        <taxon>Fungi</taxon>
        <taxon>Fungi incertae sedis</taxon>
        <taxon>Mucoromycota</taxon>
        <taxon>Glomeromycotina</taxon>
        <taxon>Glomeromycetes</taxon>
        <taxon>Diversisporales</taxon>
        <taxon>Gigasporaceae</taxon>
        <taxon>Racocetra</taxon>
    </lineage>
</organism>
<dbReference type="Gene3D" id="3.40.50.1010">
    <property type="entry name" value="5'-nuclease"/>
    <property type="match status" value="1"/>
</dbReference>